<feature type="region of interest" description="Disordered" evidence="1">
    <location>
        <begin position="1"/>
        <end position="37"/>
    </location>
</feature>
<evidence type="ECO:0000256" key="1">
    <source>
        <dbReference type="SAM" id="MobiDB-lite"/>
    </source>
</evidence>
<feature type="non-terminal residue" evidence="2">
    <location>
        <position position="1"/>
    </location>
</feature>
<comment type="caution">
    <text evidence="2">The sequence shown here is derived from an EMBL/GenBank/DDBJ whole genome shotgun (WGS) entry which is preliminary data.</text>
</comment>
<gene>
    <name evidence="2" type="ORF">P4O66_020903</name>
</gene>
<evidence type="ECO:0000313" key="2">
    <source>
        <dbReference type="EMBL" id="KAK1803472.1"/>
    </source>
</evidence>
<dbReference type="AlphaFoldDB" id="A0AAD8ZQ86"/>
<name>A0AAD8ZQ86_9TELE</name>
<proteinExistence type="predicted"/>
<dbReference type="EMBL" id="JAROKS010000005">
    <property type="protein sequence ID" value="KAK1803472.1"/>
    <property type="molecule type" value="Genomic_DNA"/>
</dbReference>
<protein>
    <submittedName>
        <fullName evidence="2">Uncharacterized protein</fullName>
    </submittedName>
</protein>
<reference evidence="2" key="1">
    <citation type="submission" date="2023-03" db="EMBL/GenBank/DDBJ databases">
        <title>Electrophorus voltai genome.</title>
        <authorList>
            <person name="Bian C."/>
        </authorList>
    </citation>
    <scope>NUCLEOTIDE SEQUENCE</scope>
    <source>
        <strain evidence="2">CB-2022</strain>
        <tissue evidence="2">Muscle</tissue>
    </source>
</reference>
<feature type="compositionally biased region" description="Polar residues" evidence="1">
    <location>
        <begin position="1"/>
        <end position="15"/>
    </location>
</feature>
<accession>A0AAD8ZQ86</accession>
<sequence>QQTPCRSQTGPSGSRSVHLPEDAKDTEDDGVKSLSNPAVPGRAYGVVLKCRHKSLCSDPAPPGAGITDVATTSAVLFIGKKPPCHQSIPLFMVVSCMHEGSWTGSFISSFTAHIIQLMPHVCPVPDNKSSTYTASEFPEFADVSPELLADTLIWGHLANEGHDSHITCVSGKILRPFINDQTCSGITFTVLES</sequence>
<dbReference type="Proteomes" id="UP001239994">
    <property type="component" value="Unassembled WGS sequence"/>
</dbReference>
<evidence type="ECO:0000313" key="3">
    <source>
        <dbReference type="Proteomes" id="UP001239994"/>
    </source>
</evidence>
<organism evidence="2 3">
    <name type="scientific">Electrophorus voltai</name>
    <dbReference type="NCBI Taxonomy" id="2609070"/>
    <lineage>
        <taxon>Eukaryota</taxon>
        <taxon>Metazoa</taxon>
        <taxon>Chordata</taxon>
        <taxon>Craniata</taxon>
        <taxon>Vertebrata</taxon>
        <taxon>Euteleostomi</taxon>
        <taxon>Actinopterygii</taxon>
        <taxon>Neopterygii</taxon>
        <taxon>Teleostei</taxon>
        <taxon>Ostariophysi</taxon>
        <taxon>Gymnotiformes</taxon>
        <taxon>Gymnotoidei</taxon>
        <taxon>Gymnotidae</taxon>
        <taxon>Electrophorus</taxon>
    </lineage>
</organism>
<keyword evidence="3" id="KW-1185">Reference proteome</keyword>